<dbReference type="EMBL" id="NHZQ01000016">
    <property type="protein sequence ID" value="PSK58626.1"/>
    <property type="molecule type" value="Genomic_DNA"/>
</dbReference>
<dbReference type="AlphaFoldDB" id="A0A2P8ADU4"/>
<evidence type="ECO:0000313" key="7">
    <source>
        <dbReference type="EMBL" id="PSK58626.1"/>
    </source>
</evidence>
<feature type="transmembrane region" description="Helical" evidence="5">
    <location>
        <begin position="444"/>
        <end position="462"/>
    </location>
</feature>
<dbReference type="OrthoDB" id="268400at2759"/>
<feature type="transmembrane region" description="Helical" evidence="5">
    <location>
        <begin position="404"/>
        <end position="432"/>
    </location>
</feature>
<dbReference type="STRING" id="40998.A0A2P8ADU4"/>
<feature type="transmembrane region" description="Helical" evidence="5">
    <location>
        <begin position="379"/>
        <end position="398"/>
    </location>
</feature>
<dbReference type="InterPro" id="IPR020846">
    <property type="entry name" value="MFS_dom"/>
</dbReference>
<dbReference type="Proteomes" id="UP000243723">
    <property type="component" value="Unassembled WGS sequence"/>
</dbReference>
<evidence type="ECO:0000256" key="2">
    <source>
        <dbReference type="ARBA" id="ARBA00022692"/>
    </source>
</evidence>
<keyword evidence="8" id="KW-1185">Reference proteome</keyword>
<dbReference type="Pfam" id="PF07690">
    <property type="entry name" value="MFS_1"/>
    <property type="match status" value="1"/>
</dbReference>
<dbReference type="PANTHER" id="PTHR23502">
    <property type="entry name" value="MAJOR FACILITATOR SUPERFAMILY"/>
    <property type="match status" value="1"/>
</dbReference>
<evidence type="ECO:0000256" key="3">
    <source>
        <dbReference type="ARBA" id="ARBA00022989"/>
    </source>
</evidence>
<dbReference type="Gene3D" id="1.20.1250.20">
    <property type="entry name" value="MFS general substrate transporter like domains"/>
    <property type="match status" value="1"/>
</dbReference>
<evidence type="ECO:0000256" key="5">
    <source>
        <dbReference type="SAM" id="Phobius"/>
    </source>
</evidence>
<evidence type="ECO:0000256" key="4">
    <source>
        <dbReference type="ARBA" id="ARBA00023136"/>
    </source>
</evidence>
<feature type="transmembrane region" description="Helical" evidence="5">
    <location>
        <begin position="106"/>
        <end position="123"/>
    </location>
</feature>
<dbReference type="InterPro" id="IPR036259">
    <property type="entry name" value="MFS_trans_sf"/>
</dbReference>
<protein>
    <recommendedName>
        <fullName evidence="6">Major facilitator superfamily (MFS) profile domain-containing protein</fullName>
    </recommendedName>
</protein>
<comment type="caution">
    <text evidence="7">The sequence shown here is derived from an EMBL/GenBank/DDBJ whole genome shotgun (WGS) entry which is preliminary data.</text>
</comment>
<proteinExistence type="predicted"/>
<keyword evidence="3 5" id="KW-1133">Transmembrane helix</keyword>
<dbReference type="GO" id="GO:0022857">
    <property type="term" value="F:transmembrane transporter activity"/>
    <property type="evidence" value="ECO:0007669"/>
    <property type="project" value="InterPro"/>
</dbReference>
<keyword evidence="2 5" id="KW-0812">Transmembrane</keyword>
<feature type="transmembrane region" description="Helical" evidence="5">
    <location>
        <begin position="338"/>
        <end position="358"/>
    </location>
</feature>
<dbReference type="GO" id="GO:0005886">
    <property type="term" value="C:plasma membrane"/>
    <property type="evidence" value="ECO:0007669"/>
    <property type="project" value="TreeGrafter"/>
</dbReference>
<feature type="transmembrane region" description="Helical" evidence="5">
    <location>
        <begin position="168"/>
        <end position="191"/>
    </location>
</feature>
<sequence length="509" mass="55809">MTLDQIVLGSSSKHHGIAFWPPPSTDERDPLRWPRWVKIVAVGAVALFNFTANFAGAGFSVATPVLEAQFQKTATQVNALLTFNFLLLGIGNLFWIPIATKLGKRFVLLVSMAILFGVLIWTAQAKTFNSLLAARCLSGFASSAGESLVPEIVSDVFFLHERAAMMSIYVLLTSGGSAVGPLIASFVVELAPETWRDFTWVCAGLAGFNLLAMYFFYPESNFRRPQVYEVAVTNEEKVKSSTHLETATEKGEAPLGVQHVDHVQISWRRVWTSLIRTDSTITTVRAFIRPLLTLAYPSVLWAVILYGTSLASQIILIFAFPSLLLAPPYLFAPSSVGLMQIAALIGFLIACFGGGYISDYITARRIVRAGGSYFPEQRLVSLIPGAWIGSAGCIVVAFTCAYKLSWIGIAFGFGMLSFATVFSPNIAITYVVESHPAVASDCLVVINFFKNIVAFIFLYVAVDWVQKSGWIQVYMVMFMLVTLAVLAALPLYFYGAKLRTNVDKRVEVA</sequence>
<dbReference type="PROSITE" id="PS50850">
    <property type="entry name" value="MFS"/>
    <property type="match status" value="1"/>
</dbReference>
<feature type="transmembrane region" description="Helical" evidence="5">
    <location>
        <begin position="79"/>
        <end position="99"/>
    </location>
</feature>
<gene>
    <name evidence="7" type="ORF">B9Z65_6641</name>
</gene>
<feature type="transmembrane region" description="Helical" evidence="5">
    <location>
        <begin position="474"/>
        <end position="495"/>
    </location>
</feature>
<dbReference type="InterPro" id="IPR011701">
    <property type="entry name" value="MFS"/>
</dbReference>
<evidence type="ECO:0000256" key="1">
    <source>
        <dbReference type="ARBA" id="ARBA00004141"/>
    </source>
</evidence>
<name>A0A2P8ADU4_9PEZI</name>
<reference evidence="7 8" key="1">
    <citation type="submission" date="2017-05" db="EMBL/GenBank/DDBJ databases">
        <title>Draft genome sequence of Elsinoe australis.</title>
        <authorList>
            <person name="Cheng Q."/>
        </authorList>
    </citation>
    <scope>NUCLEOTIDE SEQUENCE [LARGE SCALE GENOMIC DNA]</scope>
    <source>
        <strain evidence="7 8">NL1</strain>
    </source>
</reference>
<comment type="subcellular location">
    <subcellularLocation>
        <location evidence="1">Membrane</location>
        <topology evidence="1">Multi-pass membrane protein</topology>
    </subcellularLocation>
</comment>
<keyword evidence="4 5" id="KW-0472">Membrane</keyword>
<dbReference type="SUPFAM" id="SSF103473">
    <property type="entry name" value="MFS general substrate transporter"/>
    <property type="match status" value="1"/>
</dbReference>
<feature type="transmembrane region" description="Helical" evidence="5">
    <location>
        <begin position="198"/>
        <end position="217"/>
    </location>
</feature>
<feature type="transmembrane region" description="Helical" evidence="5">
    <location>
        <begin position="36"/>
        <end position="59"/>
    </location>
</feature>
<dbReference type="PANTHER" id="PTHR23502:SF181">
    <property type="entry name" value="MAJOR FACILITATOR SUPERFAMILY (MFS) PROFILE DOMAIN-CONTAINING PROTEIN"/>
    <property type="match status" value="1"/>
</dbReference>
<evidence type="ECO:0000259" key="6">
    <source>
        <dbReference type="PROSITE" id="PS50850"/>
    </source>
</evidence>
<accession>A0A2P8ADU4</accession>
<feature type="domain" description="Major facilitator superfamily (MFS) profile" evidence="6">
    <location>
        <begin position="39"/>
        <end position="499"/>
    </location>
</feature>
<evidence type="ECO:0000313" key="8">
    <source>
        <dbReference type="Proteomes" id="UP000243723"/>
    </source>
</evidence>
<organism evidence="7 8">
    <name type="scientific">Elsinoe australis</name>
    <dbReference type="NCBI Taxonomy" id="40998"/>
    <lineage>
        <taxon>Eukaryota</taxon>
        <taxon>Fungi</taxon>
        <taxon>Dikarya</taxon>
        <taxon>Ascomycota</taxon>
        <taxon>Pezizomycotina</taxon>
        <taxon>Dothideomycetes</taxon>
        <taxon>Dothideomycetidae</taxon>
        <taxon>Myriangiales</taxon>
        <taxon>Elsinoaceae</taxon>
        <taxon>Elsinoe</taxon>
    </lineage>
</organism>